<dbReference type="SUPFAM" id="SSF53098">
    <property type="entry name" value="Ribonuclease H-like"/>
    <property type="match status" value="1"/>
</dbReference>
<dbReference type="SMART" id="SM00479">
    <property type="entry name" value="EXOIII"/>
    <property type="match status" value="1"/>
</dbReference>
<dbReference type="PANTHER" id="PTHR30231:SF4">
    <property type="entry name" value="PROTEIN NEN2"/>
    <property type="match status" value="1"/>
</dbReference>
<dbReference type="EMBL" id="DMND01000155">
    <property type="protein sequence ID" value="HAN28351.1"/>
    <property type="molecule type" value="Genomic_DNA"/>
</dbReference>
<reference evidence="5 6" key="1">
    <citation type="journal article" date="2018" name="Nat. Biotechnol.">
        <title>A standardized bacterial taxonomy based on genome phylogeny substantially revises the tree of life.</title>
        <authorList>
            <person name="Parks D.H."/>
            <person name="Chuvochina M."/>
            <person name="Waite D.W."/>
            <person name="Rinke C."/>
            <person name="Skarshewski A."/>
            <person name="Chaumeil P.A."/>
            <person name="Hugenholtz P."/>
        </authorList>
    </citation>
    <scope>NUCLEOTIDE SEQUENCE [LARGE SCALE GENOMIC DNA]</scope>
    <source>
        <strain evidence="5">UBA9158</strain>
    </source>
</reference>
<dbReference type="InterPro" id="IPR012337">
    <property type="entry name" value="RNaseH-like_sf"/>
</dbReference>
<dbReference type="CDD" id="cd06127">
    <property type="entry name" value="DEDDh"/>
    <property type="match status" value="1"/>
</dbReference>
<dbReference type="GO" id="GO:0003676">
    <property type="term" value="F:nucleic acid binding"/>
    <property type="evidence" value="ECO:0007669"/>
    <property type="project" value="InterPro"/>
</dbReference>
<keyword evidence="3" id="KW-0269">Exonuclease</keyword>
<evidence type="ECO:0000256" key="3">
    <source>
        <dbReference type="ARBA" id="ARBA00022839"/>
    </source>
</evidence>
<proteinExistence type="predicted"/>
<dbReference type="GO" id="GO:0005829">
    <property type="term" value="C:cytosol"/>
    <property type="evidence" value="ECO:0007669"/>
    <property type="project" value="TreeGrafter"/>
</dbReference>
<feature type="domain" description="Exonuclease" evidence="4">
    <location>
        <begin position="2"/>
        <end position="175"/>
    </location>
</feature>
<evidence type="ECO:0000313" key="5">
    <source>
        <dbReference type="EMBL" id="HAN28351.1"/>
    </source>
</evidence>
<sequence length="185" mass="19812">MPFLVCDGEMSSLDPATGALLSLGWVAIEGGAIQLGSARHYLISGAQAVGQSATIHHIHDRELARGLPAAEVMTAFLQAAAGKVLVFHHAALDIAFLNRCCEQLYGAPLLLPTLDTLRLEQRQRERRGQACAPGALTLASCRERYGLPAHAAHNALLDAIATGELLLAQIAHRGKNTDVRLRDLR</sequence>
<gene>
    <name evidence="5" type="ORF">DCP75_11650</name>
</gene>
<keyword evidence="1" id="KW-0540">Nuclease</keyword>
<comment type="caution">
    <text evidence="5">The sequence shown here is derived from an EMBL/GenBank/DDBJ whole genome shotgun (WGS) entry which is preliminary data.</text>
</comment>
<evidence type="ECO:0000256" key="1">
    <source>
        <dbReference type="ARBA" id="ARBA00022722"/>
    </source>
</evidence>
<evidence type="ECO:0000313" key="6">
    <source>
        <dbReference type="Proteomes" id="UP000259273"/>
    </source>
</evidence>
<evidence type="ECO:0000256" key="2">
    <source>
        <dbReference type="ARBA" id="ARBA00022801"/>
    </source>
</evidence>
<dbReference type="GO" id="GO:0008408">
    <property type="term" value="F:3'-5' exonuclease activity"/>
    <property type="evidence" value="ECO:0007669"/>
    <property type="project" value="TreeGrafter"/>
</dbReference>
<dbReference type="AlphaFoldDB" id="A0A3C1KP32"/>
<dbReference type="Proteomes" id="UP000259273">
    <property type="component" value="Unassembled WGS sequence"/>
</dbReference>
<dbReference type="PANTHER" id="PTHR30231">
    <property type="entry name" value="DNA POLYMERASE III SUBUNIT EPSILON"/>
    <property type="match status" value="1"/>
</dbReference>
<accession>A0A3C1KP32</accession>
<dbReference type="InterPro" id="IPR036397">
    <property type="entry name" value="RNaseH_sf"/>
</dbReference>
<protein>
    <submittedName>
        <fullName evidence="5">DNA polymerase III subunit epsilon</fullName>
    </submittedName>
</protein>
<evidence type="ECO:0000259" key="4">
    <source>
        <dbReference type="SMART" id="SM00479"/>
    </source>
</evidence>
<dbReference type="Pfam" id="PF00929">
    <property type="entry name" value="RNase_T"/>
    <property type="match status" value="1"/>
</dbReference>
<organism evidence="5 6">
    <name type="scientific">Haliea salexigens</name>
    <dbReference type="NCBI Taxonomy" id="287487"/>
    <lineage>
        <taxon>Bacteria</taxon>
        <taxon>Pseudomonadati</taxon>
        <taxon>Pseudomonadota</taxon>
        <taxon>Gammaproteobacteria</taxon>
        <taxon>Cellvibrionales</taxon>
        <taxon>Halieaceae</taxon>
        <taxon>Haliea</taxon>
    </lineage>
</organism>
<name>A0A3C1KP32_9GAMM</name>
<keyword evidence="2" id="KW-0378">Hydrolase</keyword>
<dbReference type="STRING" id="1121937.GCA_000423125_01758"/>
<dbReference type="Gene3D" id="3.30.420.10">
    <property type="entry name" value="Ribonuclease H-like superfamily/Ribonuclease H"/>
    <property type="match status" value="1"/>
</dbReference>
<dbReference type="InterPro" id="IPR013520">
    <property type="entry name" value="Ribonucl_H"/>
</dbReference>
<dbReference type="GO" id="GO:0006259">
    <property type="term" value="P:DNA metabolic process"/>
    <property type="evidence" value="ECO:0007669"/>
    <property type="project" value="UniProtKB-ARBA"/>
</dbReference>